<dbReference type="EMBL" id="FNCW01000004">
    <property type="protein sequence ID" value="SDG61496.1"/>
    <property type="molecule type" value="Genomic_DNA"/>
</dbReference>
<dbReference type="AlphaFoldDB" id="A0A1G7VNV1"/>
<dbReference type="InterPro" id="IPR019251">
    <property type="entry name" value="DUF2231_TM"/>
</dbReference>
<name>A0A1G7VNV1_9FLAO</name>
<organism evidence="3 4">
    <name type="scientific">Psychroflexus sediminis</name>
    <dbReference type="NCBI Taxonomy" id="470826"/>
    <lineage>
        <taxon>Bacteria</taxon>
        <taxon>Pseudomonadati</taxon>
        <taxon>Bacteroidota</taxon>
        <taxon>Flavobacteriia</taxon>
        <taxon>Flavobacteriales</taxon>
        <taxon>Flavobacteriaceae</taxon>
        <taxon>Psychroflexus</taxon>
    </lineage>
</organism>
<feature type="transmembrane region" description="Helical" evidence="1">
    <location>
        <begin position="117"/>
        <end position="135"/>
    </location>
</feature>
<keyword evidence="4" id="KW-1185">Reference proteome</keyword>
<dbReference type="Pfam" id="PF09990">
    <property type="entry name" value="DUF2231"/>
    <property type="match status" value="1"/>
</dbReference>
<evidence type="ECO:0000259" key="2">
    <source>
        <dbReference type="Pfam" id="PF09990"/>
    </source>
</evidence>
<proteinExistence type="predicted"/>
<evidence type="ECO:0000256" key="1">
    <source>
        <dbReference type="SAM" id="Phobius"/>
    </source>
</evidence>
<dbReference type="Proteomes" id="UP000199296">
    <property type="component" value="Unassembled WGS sequence"/>
</dbReference>
<gene>
    <name evidence="3" type="ORF">SAMN04488027_10436</name>
</gene>
<feature type="transmembrane region" description="Helical" evidence="1">
    <location>
        <begin position="12"/>
        <end position="37"/>
    </location>
</feature>
<keyword evidence="1" id="KW-1133">Transmembrane helix</keyword>
<accession>A0A1G7VNV1</accession>
<sequence length="163" mass="18099">MTELPEFWRTEIWHPLVVHFPIALLLVASLFKVLNLFLKGQTWKGGGSVLLLLGIFGVWIAIYTGNLADGIVSRTLCDPTVLEAHENSAYTLAWLFTAAFLLDAASAFKRSKNYVKWLKLIVVILMLIGSGFMVYTGHLGAKLVYQQGAGVYMPSQDCVEFSD</sequence>
<evidence type="ECO:0000313" key="3">
    <source>
        <dbReference type="EMBL" id="SDG61496.1"/>
    </source>
</evidence>
<keyword evidence="1" id="KW-0812">Transmembrane</keyword>
<protein>
    <submittedName>
        <fullName evidence="3">Uncharacterized membrane protein</fullName>
    </submittedName>
</protein>
<evidence type="ECO:0000313" key="4">
    <source>
        <dbReference type="Proteomes" id="UP000199296"/>
    </source>
</evidence>
<dbReference type="RefSeq" id="WP_093366236.1">
    <property type="nucleotide sequence ID" value="NZ_FNCW01000004.1"/>
</dbReference>
<feature type="transmembrane region" description="Helical" evidence="1">
    <location>
        <begin position="49"/>
        <end position="68"/>
    </location>
</feature>
<reference evidence="3 4" key="1">
    <citation type="submission" date="2016-10" db="EMBL/GenBank/DDBJ databases">
        <authorList>
            <person name="de Groot N.N."/>
        </authorList>
    </citation>
    <scope>NUCLEOTIDE SEQUENCE [LARGE SCALE GENOMIC DNA]</scope>
    <source>
        <strain evidence="3 4">DSM 19803</strain>
    </source>
</reference>
<feature type="transmembrane region" description="Helical" evidence="1">
    <location>
        <begin position="88"/>
        <end position="105"/>
    </location>
</feature>
<dbReference type="STRING" id="470826.SAMN04488027_10436"/>
<keyword evidence="1" id="KW-0472">Membrane</keyword>
<feature type="domain" description="DUF2231" evidence="2">
    <location>
        <begin position="14"/>
        <end position="151"/>
    </location>
</feature>
<dbReference type="OrthoDB" id="5298381at2"/>